<gene>
    <name evidence="2" type="ORF">EQ811_16190</name>
</gene>
<name>A0A7Z7YS33_STACP</name>
<keyword evidence="2" id="KW-0436">Ligase</keyword>
<dbReference type="SUPFAM" id="SSF51569">
    <property type="entry name" value="Aldolase"/>
    <property type="match status" value="1"/>
</dbReference>
<comment type="caution">
    <text evidence="2">The sequence shown here is derived from an EMBL/GenBank/DDBJ whole genome shotgun (WGS) entry which is preliminary data.</text>
</comment>
<reference evidence="2 3" key="1">
    <citation type="journal article" date="2019" name="Sci. Transl. Med.">
        <title>Quorum sensing between bacterial species on the skin protects against epidermal injury in atopic dermatitis.</title>
        <authorList>
            <person name="Williams M.R."/>
        </authorList>
    </citation>
    <scope>NUCLEOTIDE SEQUENCE [LARGE SCALE GENOMIC DNA]</scope>
    <source>
        <strain evidence="2 3">H8</strain>
    </source>
</reference>
<protein>
    <submittedName>
        <fullName evidence="2">Pyruvate carboxylase</fullName>
        <ecNumber evidence="2">6.4.1.1</ecNumber>
    </submittedName>
</protein>
<dbReference type="AlphaFoldDB" id="A0A7Z7YS33"/>
<dbReference type="Proteomes" id="UP000291949">
    <property type="component" value="Unassembled WGS sequence"/>
</dbReference>
<feature type="domain" description="Pyruvate carboxyltransferase" evidence="1">
    <location>
        <begin position="20"/>
        <end position="135"/>
    </location>
</feature>
<dbReference type="EMBL" id="SCHC01000684">
    <property type="protein sequence ID" value="TBW68104.1"/>
    <property type="molecule type" value="Genomic_DNA"/>
</dbReference>
<sequence>ILEQHGPTGVTNWVREQEDVLITDTTFRDAHQSLLATRVRTKDMMNIASKTAEVFKDSFSLEMWGGATFDVAYNFLKENPWERLERLRKAIPNVLFQMLLRASNAVGYKNYPDNVIKKFVHESAKAGVDVFRIFD</sequence>
<evidence type="ECO:0000313" key="2">
    <source>
        <dbReference type="EMBL" id="TBW68104.1"/>
    </source>
</evidence>
<dbReference type="InterPro" id="IPR000891">
    <property type="entry name" value="PYR_CT"/>
</dbReference>
<evidence type="ECO:0000259" key="1">
    <source>
        <dbReference type="PROSITE" id="PS50991"/>
    </source>
</evidence>
<evidence type="ECO:0000313" key="3">
    <source>
        <dbReference type="Proteomes" id="UP000291949"/>
    </source>
</evidence>
<proteinExistence type="predicted"/>
<dbReference type="GO" id="GO:0005737">
    <property type="term" value="C:cytoplasm"/>
    <property type="evidence" value="ECO:0007669"/>
    <property type="project" value="TreeGrafter"/>
</dbReference>
<dbReference type="PANTHER" id="PTHR43778:SF2">
    <property type="entry name" value="PYRUVATE CARBOXYLASE, MITOCHONDRIAL"/>
    <property type="match status" value="1"/>
</dbReference>
<accession>A0A7Z7YS33</accession>
<dbReference type="InterPro" id="IPR013785">
    <property type="entry name" value="Aldolase_TIM"/>
</dbReference>
<dbReference type="GO" id="GO:0004736">
    <property type="term" value="F:pyruvate carboxylase activity"/>
    <property type="evidence" value="ECO:0007669"/>
    <property type="project" value="UniProtKB-EC"/>
</dbReference>
<dbReference type="EC" id="6.4.1.1" evidence="2"/>
<organism evidence="2 3">
    <name type="scientific">Staphylococcus capitis</name>
    <dbReference type="NCBI Taxonomy" id="29388"/>
    <lineage>
        <taxon>Bacteria</taxon>
        <taxon>Bacillati</taxon>
        <taxon>Bacillota</taxon>
        <taxon>Bacilli</taxon>
        <taxon>Bacillales</taxon>
        <taxon>Staphylococcaceae</taxon>
        <taxon>Staphylococcus</taxon>
    </lineage>
</organism>
<dbReference type="PANTHER" id="PTHR43778">
    <property type="entry name" value="PYRUVATE CARBOXYLASE"/>
    <property type="match status" value="1"/>
</dbReference>
<dbReference type="Gene3D" id="3.20.20.70">
    <property type="entry name" value="Aldolase class I"/>
    <property type="match status" value="1"/>
</dbReference>
<keyword evidence="2" id="KW-0670">Pyruvate</keyword>
<feature type="non-terminal residue" evidence="2">
    <location>
        <position position="1"/>
    </location>
</feature>
<dbReference type="GO" id="GO:0006094">
    <property type="term" value="P:gluconeogenesis"/>
    <property type="evidence" value="ECO:0007669"/>
    <property type="project" value="TreeGrafter"/>
</dbReference>
<dbReference type="InterPro" id="IPR055268">
    <property type="entry name" value="PCB-like"/>
</dbReference>
<feature type="non-terminal residue" evidence="2">
    <location>
        <position position="135"/>
    </location>
</feature>
<dbReference type="PROSITE" id="PS50991">
    <property type="entry name" value="PYR_CT"/>
    <property type="match status" value="1"/>
</dbReference>